<feature type="compositionally biased region" description="Basic and acidic residues" evidence="2">
    <location>
        <begin position="625"/>
        <end position="635"/>
    </location>
</feature>
<dbReference type="AlphaFoldDB" id="A0A0A1T140"/>
<keyword evidence="1" id="KW-0175">Coiled coil</keyword>
<dbReference type="STRING" id="1531966.A0A0A1T140"/>
<feature type="coiled-coil region" evidence="1">
    <location>
        <begin position="73"/>
        <end position="107"/>
    </location>
</feature>
<feature type="region of interest" description="Disordered" evidence="2">
    <location>
        <begin position="1"/>
        <end position="42"/>
    </location>
</feature>
<accession>A0A0A1T140</accession>
<evidence type="ECO:0008006" key="5">
    <source>
        <dbReference type="Google" id="ProtNLM"/>
    </source>
</evidence>
<feature type="region of interest" description="Disordered" evidence="2">
    <location>
        <begin position="519"/>
        <end position="550"/>
    </location>
</feature>
<evidence type="ECO:0000256" key="2">
    <source>
        <dbReference type="SAM" id="MobiDB-lite"/>
    </source>
</evidence>
<proteinExistence type="predicted"/>
<evidence type="ECO:0000256" key="1">
    <source>
        <dbReference type="SAM" id="Coils"/>
    </source>
</evidence>
<keyword evidence="4" id="KW-1185">Reference proteome</keyword>
<feature type="coiled-coil region" evidence="1">
    <location>
        <begin position="196"/>
        <end position="223"/>
    </location>
</feature>
<feature type="compositionally biased region" description="Basic and acidic residues" evidence="2">
    <location>
        <begin position="580"/>
        <end position="595"/>
    </location>
</feature>
<name>A0A0A1T140_9HYPO</name>
<reference evidence="3 4" key="1">
    <citation type="journal article" date="2015" name="Genome Announc.">
        <title>Draft Genome Sequence and Gene Annotation of the Entomopathogenic Fungus Verticillium hemipterigenum.</title>
        <authorList>
            <person name="Horn F."/>
            <person name="Habel A."/>
            <person name="Scharf D.H."/>
            <person name="Dworschak J."/>
            <person name="Brakhage A.A."/>
            <person name="Guthke R."/>
            <person name="Hertweck C."/>
            <person name="Linde J."/>
        </authorList>
    </citation>
    <scope>NUCLEOTIDE SEQUENCE [LARGE SCALE GENOMIC DNA]</scope>
</reference>
<feature type="compositionally biased region" description="Low complexity" evidence="2">
    <location>
        <begin position="636"/>
        <end position="649"/>
    </location>
</feature>
<evidence type="ECO:0000313" key="4">
    <source>
        <dbReference type="Proteomes" id="UP000039046"/>
    </source>
</evidence>
<dbReference type="Proteomes" id="UP000039046">
    <property type="component" value="Unassembled WGS sequence"/>
</dbReference>
<dbReference type="HOGENOM" id="CLU_014569_0_0_1"/>
<sequence length="678" mass="75698">MDRSTTPTGPVVGGPLSNATPDRVNRNSPLHSPRSASKDASPLVFEKATSPFNSLSMSAHSKLLERKTADAALKRAMVGREEAEAEMGKLREENAKLRKSIEEGKDRERKVGERLETVMDNYGRVKETHAHTQALWEKEIRRARKENFKAQSNIVKLQEELKTARTAAKINEECLAREKERSHAREQEAFAARYNIVGVQEQLEQALQRIKVIEQERDAFKTAAKNEEVARIAAEGRLPLPTADDSDDFASSANKKLKKRKRDSVKEGGRVSLSAMEILSSAASELEIDELSVQVRWERQRADRAQEMIEFLQAECQMHCCPCSKDKAKDEIPKPLRASPPKIMQSVEHVSSVVTKPEHDDIPELVDDRSPVLNSPLEGDEAPELETSVVGSIRSRKQRTSTIFVPQEGVFRTVSEQEAAAYEAQMAAVPEHDDLDNDMLAPDSPQLRRSHREFARTPSVEPPSCAMMPRDRDSLQSLLSAPHGDDDTATSAKPLNIPTVADEPQLPMLMQSIERRPISEPEISEPETYDPNMSEPDISDPEPEPEVQQRNYIIQATTSPQVALNSSSRYQVTTTTVPVRTEEEQRRSSFNDKLRTPSSCSNRSFDHNDPALTPTMTREQALAKIQERRRARSGDRSTAASRAKQAQAIARRDASGGSKAAPGTTRTVSRTRSRNLVR</sequence>
<feature type="region of interest" description="Disordered" evidence="2">
    <location>
        <begin position="240"/>
        <end position="266"/>
    </location>
</feature>
<dbReference type="OrthoDB" id="4495335at2759"/>
<organism evidence="3 4">
    <name type="scientific">[Torrubiella] hemipterigena</name>
    <dbReference type="NCBI Taxonomy" id="1531966"/>
    <lineage>
        <taxon>Eukaryota</taxon>
        <taxon>Fungi</taxon>
        <taxon>Dikarya</taxon>
        <taxon>Ascomycota</taxon>
        <taxon>Pezizomycotina</taxon>
        <taxon>Sordariomycetes</taxon>
        <taxon>Hypocreomycetidae</taxon>
        <taxon>Hypocreales</taxon>
        <taxon>Clavicipitaceae</taxon>
        <taxon>Clavicipitaceae incertae sedis</taxon>
        <taxon>'Torrubiella' clade</taxon>
    </lineage>
</organism>
<dbReference type="PANTHER" id="PTHR42041">
    <property type="entry name" value="DNA ENDONUCLEASE ACTIVATOR CTP1 C-TERMINAL DOMAIN-CONTAINING PROTEIN"/>
    <property type="match status" value="1"/>
</dbReference>
<dbReference type="PANTHER" id="PTHR42041:SF1">
    <property type="entry name" value="DNA ENDONUCLEASE ACTIVATOR CTP1 C-TERMINAL DOMAIN-CONTAINING PROTEIN"/>
    <property type="match status" value="1"/>
</dbReference>
<dbReference type="EMBL" id="CDHN01000001">
    <property type="protein sequence ID" value="CEJ79957.1"/>
    <property type="molecule type" value="Genomic_DNA"/>
</dbReference>
<evidence type="ECO:0000313" key="3">
    <source>
        <dbReference type="EMBL" id="CEJ79957.1"/>
    </source>
</evidence>
<feature type="region of interest" description="Disordered" evidence="2">
    <location>
        <begin position="564"/>
        <end position="678"/>
    </location>
</feature>
<feature type="compositionally biased region" description="Basic residues" evidence="2">
    <location>
        <begin position="669"/>
        <end position="678"/>
    </location>
</feature>
<feature type="coiled-coil region" evidence="1">
    <location>
        <begin position="140"/>
        <end position="167"/>
    </location>
</feature>
<protein>
    <recommendedName>
        <fullName evidence="5">PAP2 superfamily protein</fullName>
    </recommendedName>
</protein>
<gene>
    <name evidence="3" type="ORF">VHEMI00167</name>
</gene>
<feature type="region of interest" description="Disordered" evidence="2">
    <location>
        <begin position="441"/>
        <end position="496"/>
    </location>
</feature>